<protein>
    <submittedName>
        <fullName evidence="1">Uncharacterized protein</fullName>
    </submittedName>
</protein>
<dbReference type="EMBL" id="JAVIIQ010000018">
    <property type="protein sequence ID" value="MDX8535238.1"/>
    <property type="molecule type" value="Genomic_DNA"/>
</dbReference>
<reference evidence="1 2" key="1">
    <citation type="submission" date="2023-08" db="EMBL/GenBank/DDBJ databases">
        <title>Implementing the SeqCode for naming new Mesorhizobium species isolated from Vachellia karroo root nodules.</title>
        <authorList>
            <person name="Van Lill M."/>
        </authorList>
    </citation>
    <scope>NUCLEOTIDE SEQUENCE [LARGE SCALE GENOMIC DNA]</scope>
    <source>
        <strain evidence="1 2">VK25D</strain>
    </source>
</reference>
<accession>A0ABU5ABZ1</accession>
<sequence>NPTLPGNIDDRCYRRSLASALLRSALASGFVTAELHHSAGHDLLETWADMTSAKNDDKRSLPAGHLP</sequence>
<dbReference type="Proteomes" id="UP001285154">
    <property type="component" value="Unassembled WGS sequence"/>
</dbReference>
<proteinExistence type="predicted"/>
<organism evidence="1 2">
    <name type="scientific">Mesorhizobium vachelliae</name>
    <dbReference type="NCBI Taxonomy" id="3072309"/>
    <lineage>
        <taxon>Bacteria</taxon>
        <taxon>Pseudomonadati</taxon>
        <taxon>Pseudomonadota</taxon>
        <taxon>Alphaproteobacteria</taxon>
        <taxon>Hyphomicrobiales</taxon>
        <taxon>Phyllobacteriaceae</taxon>
        <taxon>Mesorhizobium</taxon>
    </lineage>
</organism>
<comment type="caution">
    <text evidence="1">The sequence shown here is derived from an EMBL/GenBank/DDBJ whole genome shotgun (WGS) entry which is preliminary data.</text>
</comment>
<evidence type="ECO:0000313" key="2">
    <source>
        <dbReference type="Proteomes" id="UP001285154"/>
    </source>
</evidence>
<feature type="non-terminal residue" evidence="1">
    <location>
        <position position="1"/>
    </location>
</feature>
<name>A0ABU5ABZ1_9HYPH</name>
<keyword evidence="2" id="KW-1185">Reference proteome</keyword>
<gene>
    <name evidence="1" type="ORF">RFM42_29890</name>
</gene>
<evidence type="ECO:0000313" key="1">
    <source>
        <dbReference type="EMBL" id="MDX8535238.1"/>
    </source>
</evidence>
<dbReference type="RefSeq" id="WP_320252896.1">
    <property type="nucleotide sequence ID" value="NZ_JAVIIQ010000018.1"/>
</dbReference>